<dbReference type="Proteomes" id="UP001139028">
    <property type="component" value="Unassembled WGS sequence"/>
</dbReference>
<proteinExistence type="predicted"/>
<sequence>MDFEWDENKRLRNLDKHNIDFAVATEVFQDQERIETEDTREDYGEERIQVIGMAKPGILFVVYTERNSGSSYRLISARRANRKERAIYNSMLGQ</sequence>
<dbReference type="Pfam" id="PF04365">
    <property type="entry name" value="BrnT_toxin"/>
    <property type="match status" value="1"/>
</dbReference>
<protein>
    <submittedName>
        <fullName evidence="1">BrnT family toxin</fullName>
    </submittedName>
</protein>
<keyword evidence="2" id="KW-1185">Reference proteome</keyword>
<gene>
    <name evidence="1" type="ORF">MO867_16845</name>
</gene>
<evidence type="ECO:0000313" key="1">
    <source>
        <dbReference type="EMBL" id="MCO1336000.1"/>
    </source>
</evidence>
<comment type="caution">
    <text evidence="1">The sequence shown here is derived from an EMBL/GenBank/DDBJ whole genome shotgun (WGS) entry which is preliminary data.</text>
</comment>
<dbReference type="EMBL" id="JALBWM010000097">
    <property type="protein sequence ID" value="MCO1336000.1"/>
    <property type="molecule type" value="Genomic_DNA"/>
</dbReference>
<dbReference type="Gene3D" id="3.10.450.530">
    <property type="entry name" value="Ribonuclease toxin, BrnT, of type II toxin-antitoxin system"/>
    <property type="match status" value="1"/>
</dbReference>
<reference evidence="1" key="1">
    <citation type="journal article" date="2022" name="Arch. Microbiol.">
        <title>Microbulbifer okhotskensis sp. nov., isolated from a deep bottom sediment of the Okhotsk Sea.</title>
        <authorList>
            <person name="Romanenko L."/>
            <person name="Kurilenko V."/>
            <person name="Otstavnykh N."/>
            <person name="Velansky P."/>
            <person name="Isaeva M."/>
            <person name="Mikhailov V."/>
        </authorList>
    </citation>
    <scope>NUCLEOTIDE SEQUENCE</scope>
    <source>
        <strain evidence="1">OS29</strain>
    </source>
</reference>
<dbReference type="InterPro" id="IPR007460">
    <property type="entry name" value="BrnT_toxin"/>
</dbReference>
<dbReference type="AlphaFoldDB" id="A0A9X2J7P7"/>
<dbReference type="RefSeq" id="WP_252471267.1">
    <property type="nucleotide sequence ID" value="NZ_JALBWM010000097.1"/>
</dbReference>
<name>A0A9X2J7P7_9GAMM</name>
<accession>A0A9X2J7P7</accession>
<evidence type="ECO:0000313" key="2">
    <source>
        <dbReference type="Proteomes" id="UP001139028"/>
    </source>
</evidence>
<dbReference type="InterPro" id="IPR038573">
    <property type="entry name" value="BrnT_sf"/>
</dbReference>
<organism evidence="1 2">
    <name type="scientific">Microbulbifer okhotskensis</name>
    <dbReference type="NCBI Taxonomy" id="2926617"/>
    <lineage>
        <taxon>Bacteria</taxon>
        <taxon>Pseudomonadati</taxon>
        <taxon>Pseudomonadota</taxon>
        <taxon>Gammaproteobacteria</taxon>
        <taxon>Cellvibrionales</taxon>
        <taxon>Microbulbiferaceae</taxon>
        <taxon>Microbulbifer</taxon>
    </lineage>
</organism>